<accession>A0A7G9WKR9</accession>
<name>A0A7G9WKR9_9FIRM</name>
<dbReference type="AlphaFoldDB" id="A0A7G9WKR9"/>
<gene>
    <name evidence="1" type="primary">scfA</name>
    <name evidence="1" type="ORF">H6X83_06705</name>
</gene>
<dbReference type="NCBIfam" id="TIGR03973">
    <property type="entry name" value="six_Cys_in_45"/>
    <property type="match status" value="1"/>
</dbReference>
<dbReference type="Proteomes" id="UP000516046">
    <property type="component" value="Chromosome"/>
</dbReference>
<evidence type="ECO:0000313" key="2">
    <source>
        <dbReference type="Proteomes" id="UP000516046"/>
    </source>
</evidence>
<sequence>MKQIKTLNQANLKESCVKGGCGECQASCQSACKVSCTVANQKCENKNR</sequence>
<protein>
    <submittedName>
        <fullName evidence="1">Six-cysteine peptide SCIFF</fullName>
    </submittedName>
</protein>
<organism evidence="1 2">
    <name type="scientific">Caproicibacterium amylolyticum</name>
    <dbReference type="NCBI Taxonomy" id="2766537"/>
    <lineage>
        <taxon>Bacteria</taxon>
        <taxon>Bacillati</taxon>
        <taxon>Bacillota</taxon>
        <taxon>Clostridia</taxon>
        <taxon>Eubacteriales</taxon>
        <taxon>Oscillospiraceae</taxon>
        <taxon>Caproicibacterium</taxon>
    </lineage>
</organism>
<reference evidence="1 2" key="1">
    <citation type="submission" date="2020-08" db="EMBL/GenBank/DDBJ databases">
        <authorList>
            <person name="Ren C."/>
            <person name="Gu Y."/>
            <person name="Xu Y."/>
        </authorList>
    </citation>
    <scope>NUCLEOTIDE SEQUENCE [LARGE SCALE GENOMIC DNA]</scope>
    <source>
        <strain evidence="1 2">LBM18003</strain>
    </source>
</reference>
<dbReference type="EMBL" id="CP060696">
    <property type="protein sequence ID" value="QNO19281.1"/>
    <property type="molecule type" value="Genomic_DNA"/>
</dbReference>
<dbReference type="Pfam" id="PF13165">
    <property type="entry name" value="SCIFF"/>
    <property type="match status" value="1"/>
</dbReference>
<evidence type="ECO:0000313" key="1">
    <source>
        <dbReference type="EMBL" id="QNO19281.1"/>
    </source>
</evidence>
<proteinExistence type="predicted"/>
<keyword evidence="2" id="KW-1185">Reference proteome</keyword>
<dbReference type="RefSeq" id="WP_086035715.1">
    <property type="nucleotide sequence ID" value="NZ_CP060696.1"/>
</dbReference>
<dbReference type="KEGG" id="caml:H6X83_06705"/>
<dbReference type="InterPro" id="IPR023975">
    <property type="entry name" value="Six-Cys_pep_SCIFF"/>
</dbReference>